<accession>A0ABT9EB85</accession>
<proteinExistence type="inferred from homology"/>
<feature type="transmembrane region" description="Helical" evidence="11">
    <location>
        <begin position="439"/>
        <end position="458"/>
    </location>
</feature>
<keyword evidence="5 11" id="KW-0812">Transmembrane</keyword>
<dbReference type="InterPro" id="IPR045851">
    <property type="entry name" value="AMP-bd_C_sf"/>
</dbReference>
<dbReference type="RefSeq" id="WP_305108255.1">
    <property type="nucleotide sequence ID" value="NZ_JAUTWS010000087.1"/>
</dbReference>
<dbReference type="Gene3D" id="3.30.300.30">
    <property type="match status" value="1"/>
</dbReference>
<evidence type="ECO:0000256" key="1">
    <source>
        <dbReference type="ARBA" id="ARBA00004117"/>
    </source>
</evidence>
<comment type="caution">
    <text evidence="14">The sequence shown here is derived from an EMBL/GenBank/DDBJ whole genome shotgun (WGS) entry which is preliminary data.</text>
</comment>
<dbReference type="EMBL" id="JAUTWS010000087">
    <property type="protein sequence ID" value="MDO9713397.1"/>
    <property type="molecule type" value="Genomic_DNA"/>
</dbReference>
<dbReference type="PIRSF" id="PIRSF004862">
    <property type="entry name" value="FliF"/>
    <property type="match status" value="1"/>
</dbReference>
<keyword evidence="15" id="KW-1185">Reference proteome</keyword>
<keyword evidence="14" id="KW-0282">Flagellum</keyword>
<gene>
    <name evidence="14" type="primary">fliF</name>
    <name evidence="14" type="ORF">Q7A36_34035</name>
</gene>
<evidence type="ECO:0000313" key="14">
    <source>
        <dbReference type="EMBL" id="MDO9713397.1"/>
    </source>
</evidence>
<evidence type="ECO:0000259" key="12">
    <source>
        <dbReference type="Pfam" id="PF01514"/>
    </source>
</evidence>
<evidence type="ECO:0000256" key="7">
    <source>
        <dbReference type="ARBA" id="ARBA00023136"/>
    </source>
</evidence>
<dbReference type="Proteomes" id="UP001243009">
    <property type="component" value="Unassembled WGS sequence"/>
</dbReference>
<feature type="domain" description="Flagellar M-ring N-terminal" evidence="12">
    <location>
        <begin position="60"/>
        <end position="228"/>
    </location>
</feature>
<evidence type="ECO:0000256" key="10">
    <source>
        <dbReference type="SAM" id="MobiDB-lite"/>
    </source>
</evidence>
<feature type="transmembrane region" description="Helical" evidence="11">
    <location>
        <begin position="34"/>
        <end position="52"/>
    </location>
</feature>
<dbReference type="InterPro" id="IPR013556">
    <property type="entry name" value="Flag_M-ring_C"/>
</dbReference>
<keyword evidence="7 11" id="KW-0472">Membrane</keyword>
<feature type="compositionally biased region" description="Basic and acidic residues" evidence="10">
    <location>
        <begin position="352"/>
        <end position="361"/>
    </location>
</feature>
<name>A0ABT9EB85_9PROT</name>
<dbReference type="PANTHER" id="PTHR30046">
    <property type="entry name" value="FLAGELLAR M-RING PROTEIN"/>
    <property type="match status" value="1"/>
</dbReference>
<protein>
    <recommendedName>
        <fullName evidence="9">Flagellar M-ring protein</fullName>
    </recommendedName>
</protein>
<dbReference type="InterPro" id="IPR000067">
    <property type="entry name" value="FlgMring_FliF"/>
</dbReference>
<dbReference type="NCBIfam" id="TIGR00206">
    <property type="entry name" value="fliF"/>
    <property type="match status" value="1"/>
</dbReference>
<dbReference type="PRINTS" id="PR01009">
    <property type="entry name" value="FLGMRINGFLIF"/>
</dbReference>
<keyword evidence="14" id="KW-0966">Cell projection</keyword>
<keyword evidence="14" id="KW-0969">Cilium</keyword>
<comment type="function">
    <text evidence="9">The M ring may be actively involved in energy transduction.</text>
</comment>
<evidence type="ECO:0000259" key="13">
    <source>
        <dbReference type="Pfam" id="PF08345"/>
    </source>
</evidence>
<dbReference type="InterPro" id="IPR006182">
    <property type="entry name" value="FliF_N_dom"/>
</dbReference>
<organism evidence="14 15">
    <name type="scientific">Paracraurococcus lichenis</name>
    <dbReference type="NCBI Taxonomy" id="3064888"/>
    <lineage>
        <taxon>Bacteria</taxon>
        <taxon>Pseudomonadati</taxon>
        <taxon>Pseudomonadota</taxon>
        <taxon>Alphaproteobacteria</taxon>
        <taxon>Acetobacterales</taxon>
        <taxon>Roseomonadaceae</taxon>
        <taxon>Paracraurococcus</taxon>
    </lineage>
</organism>
<dbReference type="InterPro" id="IPR043427">
    <property type="entry name" value="YscJ/FliF"/>
</dbReference>
<evidence type="ECO:0000256" key="11">
    <source>
        <dbReference type="SAM" id="Phobius"/>
    </source>
</evidence>
<dbReference type="Pfam" id="PF01514">
    <property type="entry name" value="YscJ_FliF"/>
    <property type="match status" value="1"/>
</dbReference>
<evidence type="ECO:0000256" key="9">
    <source>
        <dbReference type="PIRNR" id="PIRNR004862"/>
    </source>
</evidence>
<comment type="subcellular location">
    <subcellularLocation>
        <location evidence="1 9">Bacterial flagellum basal body</location>
    </subcellularLocation>
    <subcellularLocation>
        <location evidence="2">Cell membrane</location>
        <topology evidence="2">Multi-pass membrane protein</topology>
    </subcellularLocation>
</comment>
<dbReference type="PANTHER" id="PTHR30046:SF0">
    <property type="entry name" value="FLAGELLAR M-RING PROTEIN"/>
    <property type="match status" value="1"/>
</dbReference>
<keyword evidence="6 11" id="KW-1133">Transmembrane helix</keyword>
<evidence type="ECO:0000256" key="3">
    <source>
        <dbReference type="ARBA" id="ARBA00007971"/>
    </source>
</evidence>
<reference evidence="14 15" key="1">
    <citation type="submission" date="2023-08" db="EMBL/GenBank/DDBJ databases">
        <title>The draft genome sequence of Paracraurococcus sp. LOR1-02.</title>
        <authorList>
            <person name="Kingkaew E."/>
            <person name="Tanasupawat S."/>
        </authorList>
    </citation>
    <scope>NUCLEOTIDE SEQUENCE [LARGE SCALE GENOMIC DNA]</scope>
    <source>
        <strain evidence="14 15">LOR1-02</strain>
    </source>
</reference>
<evidence type="ECO:0000313" key="15">
    <source>
        <dbReference type="Proteomes" id="UP001243009"/>
    </source>
</evidence>
<comment type="similarity">
    <text evidence="3 9">Belongs to the FliF family.</text>
</comment>
<evidence type="ECO:0000256" key="4">
    <source>
        <dbReference type="ARBA" id="ARBA00022475"/>
    </source>
</evidence>
<evidence type="ECO:0000256" key="8">
    <source>
        <dbReference type="ARBA" id="ARBA00023143"/>
    </source>
</evidence>
<feature type="region of interest" description="Disordered" evidence="10">
    <location>
        <begin position="280"/>
        <end position="361"/>
    </location>
</feature>
<feature type="domain" description="Flagellar M-ring C-terminal" evidence="13">
    <location>
        <begin position="260"/>
        <end position="419"/>
    </location>
</feature>
<keyword evidence="8 9" id="KW-0975">Bacterial flagellum</keyword>
<dbReference type="Pfam" id="PF08345">
    <property type="entry name" value="YscJ_FliF_C"/>
    <property type="match status" value="1"/>
</dbReference>
<keyword evidence="4" id="KW-1003">Cell membrane</keyword>
<sequence>MSVPDVRTAVGGLEFKGLGQGLGQSLARLGPVKLAGLGGVALAALVGVFLIARSPQQPGSLLYSGLDAGEAGRIAARLEELKVPIEARGDGIILVPADQVARLRMQLASEGLPRQAGAGYELLDQANPMQMTSFMQRVQRLRALEGELARTILALGGVRTARVHVVLPEREGFSRETPQPTASVTVTTHAGQRLSAAQAAAIRVLVAGAVPRLRQEDVSVIDPNGVVLGAEGGAAAGAGRIADLKSAQETTLRRAVLELLEPIIGAGRVRAVAAVELEGARSVSREEKYDPLGQVERSRQTQNESETSEDSKGREPVSVGQNLPNQGVNQNQQRTASQSQRGGETINYEISSRTEETVREPGSVRRLSVAVVLDGVPGADGAVQDRSPAELERLATLVRSAVGFDEKRGDRVTVEQMRFRAEDASGTLAEAATVQATSWLWWSLPLAAALLLGSAGLWQLRRRRQAAALAAAVVIEDAPLTPLEEQIASISPNLKVTMTSLTALQEMVDERPDEVLAVLRSWIEEGAPA</sequence>
<feature type="compositionally biased region" description="Polar residues" evidence="10">
    <location>
        <begin position="319"/>
        <end position="342"/>
    </location>
</feature>
<evidence type="ECO:0000256" key="2">
    <source>
        <dbReference type="ARBA" id="ARBA00004651"/>
    </source>
</evidence>
<evidence type="ECO:0000256" key="5">
    <source>
        <dbReference type="ARBA" id="ARBA00022692"/>
    </source>
</evidence>
<evidence type="ECO:0000256" key="6">
    <source>
        <dbReference type="ARBA" id="ARBA00022989"/>
    </source>
</evidence>